<evidence type="ECO:0008006" key="3">
    <source>
        <dbReference type="Google" id="ProtNLM"/>
    </source>
</evidence>
<sequence length="318" mass="35376">MRRGEWGEDPEMLIRIANRGIIADATLRRNGVSGSAIHQRCRPGGPWERVLPGIIHLRNGRLSNRQRSVAALMYGGDTAILTGRAALREYGFESAAHDAHILLPADQRIQSKGFVLVERTHRMPEQVSRQGLRCAPLVRAVLDAARRCTTLDATRALIAEVVQRRAVTVPELSEELEVGSGRGSAFPRTVLREVAANVHSVPEAHARKLWLRSGLPEMVFNRDVVDAHGNFVARPDGWIDEVAMAWEVDSLAWHLSPADYKRTLERRTRMQGLGIIVLATAPSALRDSPDRVVAELVRHFELARSRPRPNVRVVIPGE</sequence>
<name>A0ABU3WSG3_9NOCA</name>
<dbReference type="EMBL" id="WBMO01000001">
    <property type="protein sequence ID" value="MDV2476931.1"/>
    <property type="molecule type" value="Genomic_DNA"/>
</dbReference>
<evidence type="ECO:0000313" key="1">
    <source>
        <dbReference type="EMBL" id="MDV2476931.1"/>
    </source>
</evidence>
<protein>
    <recommendedName>
        <fullName evidence="3">AbiEi antitoxin C-terminal domain-containing protein</fullName>
    </recommendedName>
</protein>
<evidence type="ECO:0000313" key="2">
    <source>
        <dbReference type="Proteomes" id="UP001275440"/>
    </source>
</evidence>
<gene>
    <name evidence="1" type="ORF">F8M49_19280</name>
</gene>
<accession>A0ABU3WSG3</accession>
<dbReference type="RefSeq" id="WP_072809576.1">
    <property type="nucleotide sequence ID" value="NZ_JAHWLX010000082.1"/>
</dbReference>
<dbReference type="Proteomes" id="UP001275440">
    <property type="component" value="Unassembled WGS sequence"/>
</dbReference>
<proteinExistence type="predicted"/>
<comment type="caution">
    <text evidence="1">The sequence shown here is derived from an EMBL/GenBank/DDBJ whole genome shotgun (WGS) entry which is preliminary data.</text>
</comment>
<reference evidence="1 2" key="1">
    <citation type="submission" date="2019-10" db="EMBL/GenBank/DDBJ databases">
        <title>Draft Genome Assembly of Rhodococcus zopfii DSM44189.</title>
        <authorList>
            <person name="Sutton J.M."/>
            <person name="Akob D.M."/>
            <person name="Bushman T.J."/>
        </authorList>
    </citation>
    <scope>NUCLEOTIDE SEQUENCE [LARGE SCALE GENOMIC DNA]</scope>
    <source>
        <strain evidence="1 2">DSM 44189</strain>
    </source>
</reference>
<organism evidence="1 2">
    <name type="scientific">Rhodococcus zopfii</name>
    <dbReference type="NCBI Taxonomy" id="43772"/>
    <lineage>
        <taxon>Bacteria</taxon>
        <taxon>Bacillati</taxon>
        <taxon>Actinomycetota</taxon>
        <taxon>Actinomycetes</taxon>
        <taxon>Mycobacteriales</taxon>
        <taxon>Nocardiaceae</taxon>
        <taxon>Rhodococcus</taxon>
    </lineage>
</organism>
<keyword evidence="2" id="KW-1185">Reference proteome</keyword>